<feature type="region of interest" description="Disordered" evidence="1">
    <location>
        <begin position="379"/>
        <end position="407"/>
    </location>
</feature>
<dbReference type="PANTHER" id="PTHR36034">
    <property type="entry name" value="EXPRESSED PROTEIN"/>
    <property type="match status" value="1"/>
</dbReference>
<feature type="compositionally biased region" description="Low complexity" evidence="1">
    <location>
        <begin position="609"/>
        <end position="623"/>
    </location>
</feature>
<sequence>MNFLMLRSTTQTATLERQSVIETRAEPNYTLKKATTLGGLIGEDKFPEVTSSESHNSVTDDFGDENGSMAGPSGKSNSQVDSHVDVTEDDGWLIIPNKKIPDNWTEAPDILSYRCLDRNFVFPGEEVQILACLSAYKQDMEIITPFKVAAVMHKNGIGQSPPKQNGNVEGITDPVSQDVDSDISHQNNQYGETMIAGNIDSQIDISTGESLLRMEDHRRQTEQLLQRFRNSHFFARIAESNEPLWSKRRPQDAHNLSETSEGKMTEDSSETANTLKTKNPISAVVDRGEFDARMSGGVARGAVGCCSLSNGDIVALLQVNVGVEFMRDPILEILQFEEYHERIPTPENDPILISLNHDPYGELLKWLLPLNNSLPPSARPLSPPMLSSSSSIRSTSTKPTISNSSGSQLFSFGHFRSYSMSSLPPSSTPPPQGITTPNTKPSFDPEDWNQFSFRKFAQSGKGGNEGLLSFRGVQLEPDRFSVRCGLEGIFTPGRRWRRKIELIQLVEIHSFSVDCNSDDLLCVHLKNVSPANAPDIVVFIDSITIVFEEAPKDGPPLCLPIACAEAGNDYSLPNLALRRGEEHSFILKPATTLWKHPRGLTDGNLRPPSSSAGSATSSSRYSSNIEGRHSGSPADQYAILVSCRCNYAESRLFFKQSTSWRPRISRDLVISVASEMSRQSFGSDGTHLPVQVLTLQASNMTFDDLTMTLLAPASFSSSSVMSLSNSPSLPLTPLAASAELAETVNTDMAGAAVQWLSSVSLNQEQNAEDGPQSVSSNEQPAPISDVVPHNDMGCTHLWMQSRVPLGCVPSQSTATIKLEVLPLTDGIITLDSLKIDAKEKGLTYIPEHPLKINATSIIATSVA</sequence>
<feature type="compositionally biased region" description="Polar residues" evidence="1">
    <location>
        <begin position="49"/>
        <end position="59"/>
    </location>
</feature>
<feature type="compositionally biased region" description="Low complexity" evidence="1">
    <location>
        <begin position="384"/>
        <end position="402"/>
    </location>
</feature>
<reference evidence="3" key="1">
    <citation type="journal article" date="2018" name="Gigascience">
        <title>Genome assembly of the Pink Ipe (Handroanthus impetiginosus, Bignoniaceae), a highly valued, ecologically keystone Neotropical timber forest tree.</title>
        <authorList>
            <person name="Silva-Junior O.B."/>
            <person name="Grattapaglia D."/>
            <person name="Novaes E."/>
            <person name="Collevatti R.G."/>
        </authorList>
    </citation>
    <scope>NUCLEOTIDE SEQUENCE [LARGE SCALE GENOMIC DNA]</scope>
    <source>
        <strain evidence="3">cv. UFG-1</strain>
    </source>
</reference>
<dbReference type="Proteomes" id="UP000231279">
    <property type="component" value="Unassembled WGS sequence"/>
</dbReference>
<feature type="region of interest" description="Disordered" evidence="1">
    <location>
        <begin position="598"/>
        <end position="630"/>
    </location>
</feature>
<feature type="region of interest" description="Disordered" evidence="1">
    <location>
        <begin position="245"/>
        <end position="276"/>
    </location>
</feature>
<dbReference type="EMBL" id="NKXS01001755">
    <property type="protein sequence ID" value="PIN17020.1"/>
    <property type="molecule type" value="Genomic_DNA"/>
</dbReference>
<keyword evidence="3" id="KW-1185">Reference proteome</keyword>
<dbReference type="AlphaFoldDB" id="A0A2G9HI95"/>
<dbReference type="STRING" id="429701.A0A2G9HI95"/>
<accession>A0A2G9HI95</accession>
<feature type="region of interest" description="Disordered" evidence="1">
    <location>
        <begin position="421"/>
        <end position="441"/>
    </location>
</feature>
<feature type="region of interest" description="Disordered" evidence="1">
    <location>
        <begin position="763"/>
        <end position="786"/>
    </location>
</feature>
<evidence type="ECO:0000256" key="1">
    <source>
        <dbReference type="SAM" id="MobiDB-lite"/>
    </source>
</evidence>
<name>A0A2G9HI95_9LAMI</name>
<proteinExistence type="predicted"/>
<organism evidence="2 3">
    <name type="scientific">Handroanthus impetiginosus</name>
    <dbReference type="NCBI Taxonomy" id="429701"/>
    <lineage>
        <taxon>Eukaryota</taxon>
        <taxon>Viridiplantae</taxon>
        <taxon>Streptophyta</taxon>
        <taxon>Embryophyta</taxon>
        <taxon>Tracheophyta</taxon>
        <taxon>Spermatophyta</taxon>
        <taxon>Magnoliopsida</taxon>
        <taxon>eudicotyledons</taxon>
        <taxon>Gunneridae</taxon>
        <taxon>Pentapetalae</taxon>
        <taxon>asterids</taxon>
        <taxon>lamiids</taxon>
        <taxon>Lamiales</taxon>
        <taxon>Bignoniaceae</taxon>
        <taxon>Crescentiina</taxon>
        <taxon>Tabebuia alliance</taxon>
        <taxon>Handroanthus</taxon>
    </lineage>
</organism>
<feature type="region of interest" description="Disordered" evidence="1">
    <location>
        <begin position="48"/>
        <end position="82"/>
    </location>
</feature>
<evidence type="ECO:0000313" key="3">
    <source>
        <dbReference type="Proteomes" id="UP000231279"/>
    </source>
</evidence>
<comment type="caution">
    <text evidence="2">The sequence shown here is derived from an EMBL/GenBank/DDBJ whole genome shotgun (WGS) entry which is preliminary data.</text>
</comment>
<dbReference type="PANTHER" id="PTHR36034:SF2">
    <property type="entry name" value="EXPRESSED PROTEIN"/>
    <property type="match status" value="1"/>
</dbReference>
<dbReference type="OrthoDB" id="1918650at2759"/>
<evidence type="ECO:0000313" key="2">
    <source>
        <dbReference type="EMBL" id="PIN17020.1"/>
    </source>
</evidence>
<gene>
    <name evidence="2" type="ORF">CDL12_10325</name>
</gene>
<protein>
    <submittedName>
        <fullName evidence="2">Uncharacterized protein</fullName>
    </submittedName>
</protein>